<reference evidence="1" key="1">
    <citation type="journal article" date="2020" name="Stud. Mycol.">
        <title>101 Dothideomycetes genomes: a test case for predicting lifestyles and emergence of pathogens.</title>
        <authorList>
            <person name="Haridas S."/>
            <person name="Albert R."/>
            <person name="Binder M."/>
            <person name="Bloem J."/>
            <person name="Labutti K."/>
            <person name="Salamov A."/>
            <person name="Andreopoulos B."/>
            <person name="Baker S."/>
            <person name="Barry K."/>
            <person name="Bills G."/>
            <person name="Bluhm B."/>
            <person name="Cannon C."/>
            <person name="Castanera R."/>
            <person name="Culley D."/>
            <person name="Daum C."/>
            <person name="Ezra D."/>
            <person name="Gonzalez J."/>
            <person name="Henrissat B."/>
            <person name="Kuo A."/>
            <person name="Liang C."/>
            <person name="Lipzen A."/>
            <person name="Lutzoni F."/>
            <person name="Magnuson J."/>
            <person name="Mondo S."/>
            <person name="Nolan M."/>
            <person name="Ohm R."/>
            <person name="Pangilinan J."/>
            <person name="Park H.-J."/>
            <person name="Ramirez L."/>
            <person name="Alfaro M."/>
            <person name="Sun H."/>
            <person name="Tritt A."/>
            <person name="Yoshinaga Y."/>
            <person name="Zwiers L.-H."/>
            <person name="Turgeon B."/>
            <person name="Goodwin S."/>
            <person name="Spatafora J."/>
            <person name="Crous P."/>
            <person name="Grigoriev I."/>
        </authorList>
    </citation>
    <scope>NUCLEOTIDE SEQUENCE</scope>
    <source>
        <strain evidence="1">CBS 121739</strain>
    </source>
</reference>
<dbReference type="EMBL" id="ML996568">
    <property type="protein sequence ID" value="KAF2760300.1"/>
    <property type="molecule type" value="Genomic_DNA"/>
</dbReference>
<organism evidence="1 2">
    <name type="scientific">Pseudovirgaria hyperparasitica</name>
    <dbReference type="NCBI Taxonomy" id="470096"/>
    <lineage>
        <taxon>Eukaryota</taxon>
        <taxon>Fungi</taxon>
        <taxon>Dikarya</taxon>
        <taxon>Ascomycota</taxon>
        <taxon>Pezizomycotina</taxon>
        <taxon>Dothideomycetes</taxon>
        <taxon>Dothideomycetes incertae sedis</taxon>
        <taxon>Acrospermales</taxon>
        <taxon>Acrospermaceae</taxon>
        <taxon>Pseudovirgaria</taxon>
    </lineage>
</organism>
<keyword evidence="2" id="KW-1185">Reference proteome</keyword>
<gene>
    <name evidence="1" type="ORF">EJ05DRAFT_508853</name>
</gene>
<evidence type="ECO:0000313" key="2">
    <source>
        <dbReference type="Proteomes" id="UP000799437"/>
    </source>
</evidence>
<name>A0A6A6WE82_9PEZI</name>
<dbReference type="Proteomes" id="UP000799437">
    <property type="component" value="Unassembled WGS sequence"/>
</dbReference>
<protein>
    <submittedName>
        <fullName evidence="1">Uncharacterized protein</fullName>
    </submittedName>
</protein>
<proteinExistence type="predicted"/>
<sequence length="267" mass="31255">MDGTASYLWPKRGGLQLYYRPLQVMAKTSVDAKSLKKVEIPRDLTRRTSNVANAQINDIYEASRLRDHLEIVNPMKSMDRERWFSPRHGRCPKLRWATLFHILDSCCDSASKLGNLTSTRKRSESQLRTLIQTMDRSRTRLGFQYTSHVTILEEQINSCYNPEIVITVDSHDIIVPHHLYLFDKYRCDTTVRVLRKVYSSGMKRFSVLKIWKYLIDDIPKLPRSHRVTVHDWAIISVLQLYIPLLQVNPNARVCSVLAWRWQLLRGT</sequence>
<dbReference type="GeneID" id="54489100"/>
<evidence type="ECO:0000313" key="1">
    <source>
        <dbReference type="EMBL" id="KAF2760300.1"/>
    </source>
</evidence>
<accession>A0A6A6WE82</accession>
<dbReference type="AlphaFoldDB" id="A0A6A6WE82"/>
<dbReference type="RefSeq" id="XP_033602751.1">
    <property type="nucleotide sequence ID" value="XM_033748046.1"/>
</dbReference>